<dbReference type="AlphaFoldDB" id="A0A1Q9DNA7"/>
<protein>
    <submittedName>
        <fullName evidence="5">Ankyrin repeat and SOCS box protein 14</fullName>
    </submittedName>
</protein>
<accession>A0A1Q9DNA7</accession>
<dbReference type="PANTHER" id="PTHR24166:SF48">
    <property type="entry name" value="PROTEIN VAPYRIN"/>
    <property type="match status" value="1"/>
</dbReference>
<dbReference type="SUPFAM" id="SSF48403">
    <property type="entry name" value="Ankyrin repeat"/>
    <property type="match status" value="1"/>
</dbReference>
<dbReference type="InterPro" id="IPR002110">
    <property type="entry name" value="Ankyrin_rpt"/>
</dbReference>
<dbReference type="InterPro" id="IPR036770">
    <property type="entry name" value="Ankyrin_rpt-contain_sf"/>
</dbReference>
<organism evidence="5 6">
    <name type="scientific">Symbiodinium microadriaticum</name>
    <name type="common">Dinoflagellate</name>
    <name type="synonym">Zooxanthella microadriatica</name>
    <dbReference type="NCBI Taxonomy" id="2951"/>
    <lineage>
        <taxon>Eukaryota</taxon>
        <taxon>Sar</taxon>
        <taxon>Alveolata</taxon>
        <taxon>Dinophyceae</taxon>
        <taxon>Suessiales</taxon>
        <taxon>Symbiodiniaceae</taxon>
        <taxon>Symbiodinium</taxon>
    </lineage>
</organism>
<evidence type="ECO:0000256" key="3">
    <source>
        <dbReference type="PROSITE-ProRule" id="PRU00023"/>
    </source>
</evidence>
<proteinExistence type="predicted"/>
<dbReference type="Pfam" id="PF00023">
    <property type="entry name" value="Ank"/>
    <property type="match status" value="1"/>
</dbReference>
<dbReference type="SMART" id="SM00248">
    <property type="entry name" value="ANK"/>
    <property type="match status" value="5"/>
</dbReference>
<feature type="repeat" description="ANK" evidence="3">
    <location>
        <begin position="784"/>
        <end position="816"/>
    </location>
</feature>
<keyword evidence="2 3" id="KW-0040">ANK repeat</keyword>
<comment type="caution">
    <text evidence="5">The sequence shown here is derived from an EMBL/GenBank/DDBJ whole genome shotgun (WGS) entry which is preliminary data.</text>
</comment>
<reference evidence="5 6" key="1">
    <citation type="submission" date="2016-02" db="EMBL/GenBank/DDBJ databases">
        <title>Genome analysis of coral dinoflagellate symbionts highlights evolutionary adaptations to a symbiotic lifestyle.</title>
        <authorList>
            <person name="Aranda M."/>
            <person name="Li Y."/>
            <person name="Liew Y.J."/>
            <person name="Baumgarten S."/>
            <person name="Simakov O."/>
            <person name="Wilson M."/>
            <person name="Piel J."/>
            <person name="Ashoor H."/>
            <person name="Bougouffa S."/>
            <person name="Bajic V.B."/>
            <person name="Ryu T."/>
            <person name="Ravasi T."/>
            <person name="Bayer T."/>
            <person name="Micklem G."/>
            <person name="Kim H."/>
            <person name="Bhak J."/>
            <person name="Lajeunesse T.C."/>
            <person name="Voolstra C.R."/>
        </authorList>
    </citation>
    <scope>NUCLEOTIDE SEQUENCE [LARGE SCALE GENOMIC DNA]</scope>
    <source>
        <strain evidence="5 6">CCMP2467</strain>
    </source>
</reference>
<dbReference type="PROSITE" id="PS50297">
    <property type="entry name" value="ANK_REP_REGION"/>
    <property type="match status" value="1"/>
</dbReference>
<gene>
    <name evidence="5" type="primary">ASB14</name>
    <name evidence="5" type="ORF">AK812_SmicGene21095</name>
</gene>
<dbReference type="OrthoDB" id="431298at2759"/>
<evidence type="ECO:0000313" key="5">
    <source>
        <dbReference type="EMBL" id="OLP96661.1"/>
    </source>
</evidence>
<keyword evidence="1" id="KW-0677">Repeat</keyword>
<evidence type="ECO:0000256" key="4">
    <source>
        <dbReference type="SAM" id="MobiDB-lite"/>
    </source>
</evidence>
<name>A0A1Q9DNA7_SYMMI</name>
<dbReference type="EMBL" id="LSRX01000459">
    <property type="protein sequence ID" value="OLP96661.1"/>
    <property type="molecule type" value="Genomic_DNA"/>
</dbReference>
<dbReference type="Gene3D" id="1.25.40.20">
    <property type="entry name" value="Ankyrin repeat-containing domain"/>
    <property type="match status" value="2"/>
</dbReference>
<keyword evidence="6" id="KW-1185">Reference proteome</keyword>
<dbReference type="InterPro" id="IPR050889">
    <property type="entry name" value="Dendritic_Spine_Reg/Scaffold"/>
</dbReference>
<evidence type="ECO:0000256" key="2">
    <source>
        <dbReference type="ARBA" id="ARBA00023043"/>
    </source>
</evidence>
<sequence>MDEATVSWSRSFEPAWVCTGRGSKRWRVLSEVVGSTLVISSASGFWPRPPRLVAWDFAAGIEFAADQGVGATGPAGAGGDYRSEMKEALPNACQQGVFQAGYNGLQHRYGGKPNALAYFVGAVWNWVCNHDLQAKVKESANITAIRSSHAADELVAGRYDAQLSGEASGGHSLENVLLPPSADITPRANQSADASVGKVCRNRRSPNSSARSTPKMQSKLSPPAGPKSPQVERKAVIPQEVWMAAERHRKSNFFSPALLQSSEASGALFLLLAFMEASAQGLVFPPGGSLFLPWLVVQFLRPECTPLQRHAAALRKTKPKLRRSSSAPQYFDMYTVPLETFIKMTEIRTHEDLKDEGILVNFDESQGQAMFVSHQWAGIGHPDPQFEQIQVLQEALKNFVESVTTSISPGIVIELYVGQVSEIVSQQLFLWYDYFCCPQGLTDAEHRAAAIQSIPSYVERCRFFVILCPPIRHTQLGTLLSKSTRSSSAPQYFDMYTVPLETFIKMTEIRTHEDLKDEGILVNFDESQGQAMFVSHQWAGIGHPDPQFEQIQVLQEALKNFVESVTTSISPGIVIELYVGQVSEIVSQQLFLWYDYFCCPQGLTDAEHRAAAIQSIPSYVERCRFFVILCPPIRHTQLGTLLSKSTWSSRGWCRLELVVRHLSKRASIAIEVQSAQRQILASMFDWVVKPVGEGLFTVKEDAQNVGQVLKSLVREKLLGYLSAGMLHNYRTILNLQSVIFRNLDMAPIVDIVPGFSSTSSDPCVFFREEFMYQNGFTSMARDSTGWTPLCYAALAGSPLLISALLEGRADVNDKLKLQGEQLVNLGHNTSVLSICAFLKHNEAMNVLLAARADIGAKDSYGGTAMHRASSGNNQEGIQLLLAHGASATVPAMTGHLPFLFTIHGGPGGMAVLKELLPFTPQPDIAHCLNAVFLLGGGDPAVVATLIAAGADVNSQKHKQHTILDLLMKYYKMRHRWRASTLSAYAYHCHGATPLMLSIITCSFEAAAVLIAAGARTDQMNSRGCRAIDFARQVSAPAYIHEGLHGNPAACEAVVEEHSDQFWLSL</sequence>
<feature type="repeat" description="ANK" evidence="3">
    <location>
        <begin position="860"/>
        <end position="892"/>
    </location>
</feature>
<evidence type="ECO:0000256" key="1">
    <source>
        <dbReference type="ARBA" id="ARBA00022737"/>
    </source>
</evidence>
<dbReference type="Proteomes" id="UP000186817">
    <property type="component" value="Unassembled WGS sequence"/>
</dbReference>
<feature type="region of interest" description="Disordered" evidence="4">
    <location>
        <begin position="166"/>
        <end position="232"/>
    </location>
</feature>
<evidence type="ECO:0000313" key="6">
    <source>
        <dbReference type="Proteomes" id="UP000186817"/>
    </source>
</evidence>
<dbReference type="PANTHER" id="PTHR24166">
    <property type="entry name" value="ROLLING PEBBLES, ISOFORM B"/>
    <property type="match status" value="1"/>
</dbReference>
<dbReference type="PROSITE" id="PS50088">
    <property type="entry name" value="ANK_REPEAT"/>
    <property type="match status" value="3"/>
</dbReference>
<feature type="repeat" description="ANK" evidence="3">
    <location>
        <begin position="989"/>
        <end position="1021"/>
    </location>
</feature>